<sequence length="180" mass="19621">IRERFLLEAEAAGIADLEELNDRFMAWVETMCNTRVHAETGETPIARFLAGGPPRAADPALLQEAFRWSAQRVVTKTATVSLAGNRYEVDPGLVGKRVELRYDPEDMSSLSVYLESRLAGVAKPFVLGHHVHPAVPQAVRAQPQPTGIDYLGLVLRAHDAATTEQIAYRELAGPGLDPPA</sequence>
<evidence type="ECO:0000259" key="1">
    <source>
        <dbReference type="Pfam" id="PF09299"/>
    </source>
</evidence>
<comment type="caution">
    <text evidence="2">The sequence shown here is derived from an EMBL/GenBank/DDBJ whole genome shotgun (WGS) entry which is preliminary data.</text>
</comment>
<gene>
    <name evidence="2" type="ORF">B1B_06356</name>
</gene>
<dbReference type="InterPro" id="IPR015378">
    <property type="entry name" value="Transposase-like_Mu_C"/>
</dbReference>
<organism evidence="2">
    <name type="scientific">mine drainage metagenome</name>
    <dbReference type="NCBI Taxonomy" id="410659"/>
    <lineage>
        <taxon>unclassified sequences</taxon>
        <taxon>metagenomes</taxon>
        <taxon>ecological metagenomes</taxon>
    </lineage>
</organism>
<reference evidence="2" key="2">
    <citation type="journal article" date="2014" name="ISME J.">
        <title>Microbial stratification in low pH oxic and suboxic macroscopic growths along an acid mine drainage.</title>
        <authorList>
            <person name="Mendez-Garcia C."/>
            <person name="Mesa V."/>
            <person name="Sprenger R.R."/>
            <person name="Richter M."/>
            <person name="Diez M.S."/>
            <person name="Solano J."/>
            <person name="Bargiela R."/>
            <person name="Golyshina O.V."/>
            <person name="Manteca A."/>
            <person name="Ramos J.L."/>
            <person name="Gallego J.R."/>
            <person name="Llorente I."/>
            <person name="Martins Dos Santos V.A."/>
            <person name="Jensen O.N."/>
            <person name="Pelaez A.I."/>
            <person name="Sanchez J."/>
            <person name="Ferrer M."/>
        </authorList>
    </citation>
    <scope>NUCLEOTIDE SEQUENCE</scope>
</reference>
<feature type="non-terminal residue" evidence="2">
    <location>
        <position position="1"/>
    </location>
</feature>
<dbReference type="PANTHER" id="PTHR35004:SF6">
    <property type="entry name" value="TRANSPOSASE"/>
    <property type="match status" value="1"/>
</dbReference>
<accession>T1AXS8</accession>
<dbReference type="PANTHER" id="PTHR35004">
    <property type="entry name" value="TRANSPOSASE RV3428C-RELATED"/>
    <property type="match status" value="1"/>
</dbReference>
<protein>
    <submittedName>
        <fullName evidence="2">Transposase</fullName>
    </submittedName>
</protein>
<dbReference type="EMBL" id="AUZY01004038">
    <property type="protein sequence ID" value="EQD65436.1"/>
    <property type="molecule type" value="Genomic_DNA"/>
</dbReference>
<evidence type="ECO:0000313" key="2">
    <source>
        <dbReference type="EMBL" id="EQD65436.1"/>
    </source>
</evidence>
<dbReference type="Pfam" id="PF09299">
    <property type="entry name" value="Mu-transpos_C"/>
    <property type="match status" value="1"/>
</dbReference>
<name>T1AXS8_9ZZZZ</name>
<reference evidence="2" key="1">
    <citation type="submission" date="2013-08" db="EMBL/GenBank/DDBJ databases">
        <authorList>
            <person name="Mendez C."/>
            <person name="Richter M."/>
            <person name="Ferrer M."/>
            <person name="Sanchez J."/>
        </authorList>
    </citation>
    <scope>NUCLEOTIDE SEQUENCE</scope>
</reference>
<proteinExistence type="predicted"/>
<dbReference type="AlphaFoldDB" id="T1AXS8"/>
<feature type="domain" description="Transposase-like Mu C-terminal" evidence="1">
    <location>
        <begin position="65"/>
        <end position="114"/>
    </location>
</feature>